<dbReference type="Proteomes" id="UP000185829">
    <property type="component" value="Unassembled WGS sequence"/>
</dbReference>
<dbReference type="InterPro" id="IPR001451">
    <property type="entry name" value="Hexapep"/>
</dbReference>
<dbReference type="EMBL" id="FTMX01000004">
    <property type="protein sequence ID" value="SIR52680.1"/>
    <property type="molecule type" value="Genomic_DNA"/>
</dbReference>
<dbReference type="PANTHER" id="PTHR13061:SF29">
    <property type="entry name" value="GAMMA CARBONIC ANHYDRASE-LIKE 1, MITOCHONDRIAL-RELATED"/>
    <property type="match status" value="1"/>
</dbReference>
<dbReference type="CDD" id="cd04645">
    <property type="entry name" value="LbH_gamma_CA_like"/>
    <property type="match status" value="1"/>
</dbReference>
<comment type="caution">
    <text evidence="1">The sequence shown here is derived from an EMBL/GenBank/DDBJ whole genome shotgun (WGS) entry which is preliminary data.</text>
</comment>
<dbReference type="RefSeq" id="WP_076368679.1">
    <property type="nucleotide sequence ID" value="NZ_FTMX01000004.1"/>
</dbReference>
<evidence type="ECO:0000313" key="2">
    <source>
        <dbReference type="Proteomes" id="UP000185829"/>
    </source>
</evidence>
<organism evidence="1 2">
    <name type="scientific">Peribacillus simplex</name>
    <dbReference type="NCBI Taxonomy" id="1478"/>
    <lineage>
        <taxon>Bacteria</taxon>
        <taxon>Bacillati</taxon>
        <taxon>Bacillota</taxon>
        <taxon>Bacilli</taxon>
        <taxon>Bacillales</taxon>
        <taxon>Bacillaceae</taxon>
        <taxon>Peribacillus</taxon>
    </lineage>
</organism>
<dbReference type="InterPro" id="IPR050484">
    <property type="entry name" value="Transf_Hexapept/Carb_Anhydrase"/>
</dbReference>
<reference evidence="1 2" key="1">
    <citation type="submission" date="2017-01" db="EMBL/GenBank/DDBJ databases">
        <authorList>
            <person name="Varghese N."/>
            <person name="Submissions S."/>
        </authorList>
    </citation>
    <scope>NUCLEOTIDE SEQUENCE [LARGE SCALE GENOMIC DNA]</scope>
    <source>
        <strain evidence="1 2">RUG2-6</strain>
    </source>
</reference>
<dbReference type="PANTHER" id="PTHR13061">
    <property type="entry name" value="DYNACTIN SUBUNIT P25"/>
    <property type="match status" value="1"/>
</dbReference>
<sequence length="178" mass="18810">MIHKFKGHYPNVHPSAYIAPGAQLIGNIELKEDTSVWFNAVLRGDNEKITIGKGSNIQDGAIVHVDPGFPIKVGENVTVGHNVVLHGCTLEDGALIGMGATILNGALIGEGTLIAAGALVPEGKIIEPGVLVAGVPAKVIRKLTPENIERAKEGASQYIKNGALYKEENISEKEVSFK</sequence>
<name>A0A9X8RA18_9BACI</name>
<dbReference type="Gene3D" id="2.160.10.10">
    <property type="entry name" value="Hexapeptide repeat proteins"/>
    <property type="match status" value="1"/>
</dbReference>
<evidence type="ECO:0000313" key="1">
    <source>
        <dbReference type="EMBL" id="SIR52680.1"/>
    </source>
</evidence>
<dbReference type="AlphaFoldDB" id="A0A9X8RA18"/>
<accession>A0A9X8RA18</accession>
<dbReference type="SUPFAM" id="SSF51161">
    <property type="entry name" value="Trimeric LpxA-like enzymes"/>
    <property type="match status" value="1"/>
</dbReference>
<proteinExistence type="predicted"/>
<dbReference type="InterPro" id="IPR011004">
    <property type="entry name" value="Trimer_LpxA-like_sf"/>
</dbReference>
<gene>
    <name evidence="1" type="ORF">SAMN05878482_104137</name>
</gene>
<protein>
    <submittedName>
        <fullName evidence="1">Carbonic anhydrase or acetyltransferase, isoleucine patch superfamily</fullName>
    </submittedName>
</protein>
<dbReference type="InterPro" id="IPR047324">
    <property type="entry name" value="LbH_gamma_CA-like"/>
</dbReference>
<dbReference type="Pfam" id="PF00132">
    <property type="entry name" value="Hexapep"/>
    <property type="match status" value="1"/>
</dbReference>